<proteinExistence type="predicted"/>
<organism evidence="1 2">
    <name type="scientific">Macroventuria anomochaeta</name>
    <dbReference type="NCBI Taxonomy" id="301207"/>
    <lineage>
        <taxon>Eukaryota</taxon>
        <taxon>Fungi</taxon>
        <taxon>Dikarya</taxon>
        <taxon>Ascomycota</taxon>
        <taxon>Pezizomycotina</taxon>
        <taxon>Dothideomycetes</taxon>
        <taxon>Pleosporomycetidae</taxon>
        <taxon>Pleosporales</taxon>
        <taxon>Pleosporineae</taxon>
        <taxon>Didymellaceae</taxon>
        <taxon>Macroventuria</taxon>
    </lineage>
</organism>
<evidence type="ECO:0000313" key="1">
    <source>
        <dbReference type="EMBL" id="KAF2628258.1"/>
    </source>
</evidence>
<protein>
    <submittedName>
        <fullName evidence="1">Uncharacterized protein</fullName>
    </submittedName>
</protein>
<accession>A0ACB6S2T5</accession>
<dbReference type="EMBL" id="MU006714">
    <property type="protein sequence ID" value="KAF2628258.1"/>
    <property type="molecule type" value="Genomic_DNA"/>
</dbReference>
<sequence>MGITKRVRGWIRRSSFGLRPAIGGNTIPNTGIAVNGIMWPGNRKVEPVNPMPWFNGDLASSNPCEGDCGQDSGTAYQRQNGSMNLCYVYKYVSYNNAQEQYTNQQFFLSVFSLGFSQQHAHQIWGKKTKGTGAKVFRVEIRAGKLQYDCPLAKEAACELYEAPVELMLVNGTVGNGDDVRN</sequence>
<dbReference type="Proteomes" id="UP000799754">
    <property type="component" value="Unassembled WGS sequence"/>
</dbReference>
<reference evidence="1" key="1">
    <citation type="journal article" date="2020" name="Stud. Mycol.">
        <title>101 Dothideomycetes genomes: a test case for predicting lifestyles and emergence of pathogens.</title>
        <authorList>
            <person name="Haridas S."/>
            <person name="Albert R."/>
            <person name="Binder M."/>
            <person name="Bloem J."/>
            <person name="Labutti K."/>
            <person name="Salamov A."/>
            <person name="Andreopoulos B."/>
            <person name="Baker S."/>
            <person name="Barry K."/>
            <person name="Bills G."/>
            <person name="Bluhm B."/>
            <person name="Cannon C."/>
            <person name="Castanera R."/>
            <person name="Culley D."/>
            <person name="Daum C."/>
            <person name="Ezra D."/>
            <person name="Gonzalez J."/>
            <person name="Henrissat B."/>
            <person name="Kuo A."/>
            <person name="Liang C."/>
            <person name="Lipzen A."/>
            <person name="Lutzoni F."/>
            <person name="Magnuson J."/>
            <person name="Mondo S."/>
            <person name="Nolan M."/>
            <person name="Ohm R."/>
            <person name="Pangilinan J."/>
            <person name="Park H.-J."/>
            <person name="Ramirez L."/>
            <person name="Alfaro M."/>
            <person name="Sun H."/>
            <person name="Tritt A."/>
            <person name="Yoshinaga Y."/>
            <person name="Zwiers L.-H."/>
            <person name="Turgeon B."/>
            <person name="Goodwin S."/>
            <person name="Spatafora J."/>
            <person name="Crous P."/>
            <person name="Grigoriev I."/>
        </authorList>
    </citation>
    <scope>NUCLEOTIDE SEQUENCE</scope>
    <source>
        <strain evidence="1">CBS 525.71</strain>
    </source>
</reference>
<gene>
    <name evidence="1" type="ORF">BU25DRAFT_467671</name>
</gene>
<keyword evidence="2" id="KW-1185">Reference proteome</keyword>
<comment type="caution">
    <text evidence="1">The sequence shown here is derived from an EMBL/GenBank/DDBJ whole genome shotgun (WGS) entry which is preliminary data.</text>
</comment>
<name>A0ACB6S2T5_9PLEO</name>
<evidence type="ECO:0000313" key="2">
    <source>
        <dbReference type="Proteomes" id="UP000799754"/>
    </source>
</evidence>